<sequence>MRVVLTVRNKNPEDFKEAIVKKFDAFADQIGRNAVLELYTIDIDTSSPTSTNDHPNPRIFFYNQHPYLPDETPVGLKVLREKELKDLRGDGNGVKKLSDRVYDYDVTKIWEIPIEETTSLGRHSECAILYTTVYGARRIRVSTLSLPCTTMLSNLFLSIDLDTQFSCFLKQEREPELLLLLILYPEQSRPTENVASLFRELGVVMASATLCGGPLSDFVVKTRLEAEPAAGTVYQHTHIFSDPTNRKWWRLINNLKMIVMDQEEAEVRLMKPMGLMIRKSK</sequence>
<name>A0ACB8XSA3_ARCLA</name>
<evidence type="ECO:0000313" key="2">
    <source>
        <dbReference type="Proteomes" id="UP001055879"/>
    </source>
</evidence>
<gene>
    <name evidence="1" type="ORF">L6452_39660</name>
</gene>
<accession>A0ACB8XSA3</accession>
<protein>
    <submittedName>
        <fullName evidence="1">Uncharacterized protein</fullName>
    </submittedName>
</protein>
<keyword evidence="2" id="KW-1185">Reference proteome</keyword>
<reference evidence="1 2" key="2">
    <citation type="journal article" date="2022" name="Mol. Ecol. Resour.">
        <title>The genomes of chicory, endive, great burdock and yacon provide insights into Asteraceae paleo-polyploidization history and plant inulin production.</title>
        <authorList>
            <person name="Fan W."/>
            <person name="Wang S."/>
            <person name="Wang H."/>
            <person name="Wang A."/>
            <person name="Jiang F."/>
            <person name="Liu H."/>
            <person name="Zhao H."/>
            <person name="Xu D."/>
            <person name="Zhang Y."/>
        </authorList>
    </citation>
    <scope>NUCLEOTIDE SEQUENCE [LARGE SCALE GENOMIC DNA]</scope>
    <source>
        <strain evidence="2">cv. Niubang</strain>
    </source>
</reference>
<dbReference type="EMBL" id="CM042061">
    <property type="protein sequence ID" value="KAI3673537.1"/>
    <property type="molecule type" value="Genomic_DNA"/>
</dbReference>
<organism evidence="1 2">
    <name type="scientific">Arctium lappa</name>
    <name type="common">Greater burdock</name>
    <name type="synonym">Lappa major</name>
    <dbReference type="NCBI Taxonomy" id="4217"/>
    <lineage>
        <taxon>Eukaryota</taxon>
        <taxon>Viridiplantae</taxon>
        <taxon>Streptophyta</taxon>
        <taxon>Embryophyta</taxon>
        <taxon>Tracheophyta</taxon>
        <taxon>Spermatophyta</taxon>
        <taxon>Magnoliopsida</taxon>
        <taxon>eudicotyledons</taxon>
        <taxon>Gunneridae</taxon>
        <taxon>Pentapetalae</taxon>
        <taxon>asterids</taxon>
        <taxon>campanulids</taxon>
        <taxon>Asterales</taxon>
        <taxon>Asteraceae</taxon>
        <taxon>Carduoideae</taxon>
        <taxon>Cardueae</taxon>
        <taxon>Arctiinae</taxon>
        <taxon>Arctium</taxon>
    </lineage>
</organism>
<proteinExistence type="predicted"/>
<reference evidence="2" key="1">
    <citation type="journal article" date="2022" name="Mol. Ecol. Resour.">
        <title>The genomes of chicory, endive, great burdock and yacon provide insights into Asteraceae palaeo-polyploidization history and plant inulin production.</title>
        <authorList>
            <person name="Fan W."/>
            <person name="Wang S."/>
            <person name="Wang H."/>
            <person name="Wang A."/>
            <person name="Jiang F."/>
            <person name="Liu H."/>
            <person name="Zhao H."/>
            <person name="Xu D."/>
            <person name="Zhang Y."/>
        </authorList>
    </citation>
    <scope>NUCLEOTIDE SEQUENCE [LARGE SCALE GENOMIC DNA]</scope>
    <source>
        <strain evidence="2">cv. Niubang</strain>
    </source>
</reference>
<dbReference type="Proteomes" id="UP001055879">
    <property type="component" value="Linkage Group LG15"/>
</dbReference>
<comment type="caution">
    <text evidence="1">The sequence shown here is derived from an EMBL/GenBank/DDBJ whole genome shotgun (WGS) entry which is preliminary data.</text>
</comment>
<evidence type="ECO:0000313" key="1">
    <source>
        <dbReference type="EMBL" id="KAI3673537.1"/>
    </source>
</evidence>